<dbReference type="PANTHER" id="PTHR46856:SF1">
    <property type="entry name" value="PX DOMAIN-CONTAINING PROTEIN EREL1-RELATED"/>
    <property type="match status" value="1"/>
</dbReference>
<reference evidence="2" key="1">
    <citation type="submission" date="2014-09" db="EMBL/GenBank/DDBJ databases">
        <authorList>
            <person name="Magalhaes I.L.F."/>
            <person name="Oliveira U."/>
            <person name="Santos F.R."/>
            <person name="Vidigal T.H.D.A."/>
            <person name="Brescovit A.D."/>
            <person name="Santos A.J."/>
        </authorList>
    </citation>
    <scope>NUCLEOTIDE SEQUENCE</scope>
    <source>
        <tissue evidence="2">Shoot tissue taken approximately 20 cm above the soil surface</tissue>
    </source>
</reference>
<evidence type="ECO:0000256" key="1">
    <source>
        <dbReference type="SAM" id="MobiDB-lite"/>
    </source>
</evidence>
<name>A0A0A9CU89_ARUDO</name>
<dbReference type="PANTHER" id="PTHR46856">
    <property type="entry name" value="PX DOMAIN-CONTAINING PROTEIN EREL1-RELATED"/>
    <property type="match status" value="1"/>
</dbReference>
<feature type="region of interest" description="Disordered" evidence="1">
    <location>
        <begin position="96"/>
        <end position="125"/>
    </location>
</feature>
<accession>A0A0A9CU89</accession>
<reference evidence="2" key="2">
    <citation type="journal article" date="2015" name="Data Brief">
        <title>Shoot transcriptome of the giant reed, Arundo donax.</title>
        <authorList>
            <person name="Barrero R.A."/>
            <person name="Guerrero F.D."/>
            <person name="Moolhuijzen P."/>
            <person name="Goolsby J.A."/>
            <person name="Tidwell J."/>
            <person name="Bellgard S.E."/>
            <person name="Bellgard M.I."/>
        </authorList>
    </citation>
    <scope>NUCLEOTIDE SEQUENCE</scope>
    <source>
        <tissue evidence="2">Shoot tissue taken approximately 20 cm above the soil surface</tissue>
    </source>
</reference>
<evidence type="ECO:0000313" key="2">
    <source>
        <dbReference type="EMBL" id="JAD79914.1"/>
    </source>
</evidence>
<dbReference type="AlphaFoldDB" id="A0A0A9CU89"/>
<dbReference type="InterPro" id="IPR044588">
    <property type="entry name" value="EREX-like"/>
</dbReference>
<proteinExistence type="predicted"/>
<protein>
    <submittedName>
        <fullName evidence="2">Uncharacterized protein</fullName>
    </submittedName>
</protein>
<dbReference type="GO" id="GO:0015031">
    <property type="term" value="P:protein transport"/>
    <property type="evidence" value="ECO:0007669"/>
    <property type="project" value="InterPro"/>
</dbReference>
<dbReference type="EMBL" id="GBRH01217981">
    <property type="protein sequence ID" value="JAD79914.1"/>
    <property type="molecule type" value="Transcribed_RNA"/>
</dbReference>
<sequence length="181" mass="20564">MKKVLNQYLEEKTDLERVINREKHRSTRMKLSREKVLHECRLLHERLQECSGKFLAEEQDNFSIDPSSLPDALDLLATSDNRVRLLVAEAQLLARDDGQGSSDDGDNSDSRSSLTMSSEDANVTDEDTTKMLSDLLIDNAQLRRRLNSVIRNAVNTAVKPEKDSSDEAVPKKIVLNWLLDR</sequence>
<organism evidence="2">
    <name type="scientific">Arundo donax</name>
    <name type="common">Giant reed</name>
    <name type="synonym">Donax arundinaceus</name>
    <dbReference type="NCBI Taxonomy" id="35708"/>
    <lineage>
        <taxon>Eukaryota</taxon>
        <taxon>Viridiplantae</taxon>
        <taxon>Streptophyta</taxon>
        <taxon>Embryophyta</taxon>
        <taxon>Tracheophyta</taxon>
        <taxon>Spermatophyta</taxon>
        <taxon>Magnoliopsida</taxon>
        <taxon>Liliopsida</taxon>
        <taxon>Poales</taxon>
        <taxon>Poaceae</taxon>
        <taxon>PACMAD clade</taxon>
        <taxon>Arundinoideae</taxon>
        <taxon>Arundineae</taxon>
        <taxon>Arundo</taxon>
    </lineage>
</organism>